<feature type="compositionally biased region" description="Low complexity" evidence="4">
    <location>
        <begin position="353"/>
        <end position="372"/>
    </location>
</feature>
<evidence type="ECO:0000313" key="6">
    <source>
        <dbReference type="RefSeq" id="XP_015586717.1"/>
    </source>
</evidence>
<feature type="repeat" description="ANK" evidence="3">
    <location>
        <begin position="764"/>
        <end position="804"/>
    </location>
</feature>
<dbReference type="PROSITE" id="PS50088">
    <property type="entry name" value="ANK_REPEAT"/>
    <property type="match status" value="1"/>
</dbReference>
<evidence type="ECO:0000313" key="5">
    <source>
        <dbReference type="Proteomes" id="UP000694920"/>
    </source>
</evidence>
<dbReference type="PANTHER" id="PTHR24124:SF14">
    <property type="entry name" value="CHROMOSOME UNDETERMINED SCAFFOLD_25, WHOLE GENOME SHOTGUN SEQUENCE"/>
    <property type="match status" value="1"/>
</dbReference>
<evidence type="ECO:0000256" key="2">
    <source>
        <dbReference type="ARBA" id="ARBA00023043"/>
    </source>
</evidence>
<keyword evidence="2 3" id="KW-0040">ANK repeat</keyword>
<dbReference type="SMART" id="SM00248">
    <property type="entry name" value="ANK"/>
    <property type="match status" value="5"/>
</dbReference>
<evidence type="ECO:0000256" key="4">
    <source>
        <dbReference type="SAM" id="MobiDB-lite"/>
    </source>
</evidence>
<protein>
    <submittedName>
        <fullName evidence="6">Uncharacterized protein LOC107263727</fullName>
    </submittedName>
</protein>
<gene>
    <name evidence="6" type="primary">LOC107263727</name>
</gene>
<name>A0AAJ7BIA8_CEPCN</name>
<feature type="region of interest" description="Disordered" evidence="4">
    <location>
        <begin position="562"/>
        <end position="595"/>
    </location>
</feature>
<keyword evidence="1" id="KW-0677">Repeat</keyword>
<sequence>MRDLTMPIDSSPMRSNLRLNIPETTHKMSQFIIEDSDSRSARSTPFTDSDSNSPELDCMRIKNLNLQGHVEKPLFNLMYSSDEFESCDSSHESENSLYSDDSVSSSGICEKVINRDRQFQNTCTVSNKCDDIIMKLRNLRVLESDSETETELEMFQDEYENRKNVNSSLKCVTVNYLNIFDESNDTLSNTKKKGSKDLTSDNDEDDDDEDDDLVSRGPSRTKSHTSAFEPYDKSLNGFECKVKEIYANDQYRRRIDDVINTIREGSSINGSDISVDISNQNNIHINEPVECALDSNEYNSIHREKCSSTIIDAASPSSFPMSNSGYPDNSLTTNVMLNNSLQIVPDCRVPQGSPSSSSMTSYTTSTITPSPSNFQSIVDSPINMPIFTEHSQAENDSKLCKTINEDTYNLNDLNYSSFWAHSINEREKADTCSGRSSMNNYSNDINETYFPRQIGDSYGTENIFIIGENSLMHSDEQSSNCTQHSGLIEKTQTSLSEELLQSTKEDLPSFIMNSPTSSEGSSTSIHPFDRSYLFYHPITPQYGSNTDLNIPYGQQLTPLYSPASSTISSPTPPVETVRSEPKRVPKPPIIKPWPTLNLPSTDASKRLIEGLDVEDGNKALQSMLAKSVQYLASSDNKKNTQLMRLVRDPNLLRNKRNRAYLIPLVERIGEIQANLSAKNDFGEDALYLAAMNCFEMPYIAGYLAAFMIDKDIDISKVVYHTKGDTLVHAVAAKGDTHVNVLSELLTLKTKDKNDLFDLTSCNYDGKTALHVAVEAHKTSKERVSSIGTVLLLLERGVDPKIKEAIHGNTALHLAVYLHCDPNLIKALLKNKGCEAVNIRNDSGNTPLHLAAMSQVSLEWQRKVCWYLILYKASTNIQNHKGKTPLAVVSSDRREAIQRIFDCKI</sequence>
<proteinExistence type="predicted"/>
<dbReference type="Gene3D" id="1.25.40.20">
    <property type="entry name" value="Ankyrin repeat-containing domain"/>
    <property type="match status" value="1"/>
</dbReference>
<keyword evidence="5" id="KW-1185">Reference proteome</keyword>
<dbReference type="InterPro" id="IPR002110">
    <property type="entry name" value="Ankyrin_rpt"/>
</dbReference>
<accession>A0AAJ7BIA8</accession>
<organism evidence="5 6">
    <name type="scientific">Cephus cinctus</name>
    <name type="common">Wheat stem sawfly</name>
    <dbReference type="NCBI Taxonomy" id="211228"/>
    <lineage>
        <taxon>Eukaryota</taxon>
        <taxon>Metazoa</taxon>
        <taxon>Ecdysozoa</taxon>
        <taxon>Arthropoda</taxon>
        <taxon>Hexapoda</taxon>
        <taxon>Insecta</taxon>
        <taxon>Pterygota</taxon>
        <taxon>Neoptera</taxon>
        <taxon>Endopterygota</taxon>
        <taxon>Hymenoptera</taxon>
        <taxon>Cephoidea</taxon>
        <taxon>Cephidae</taxon>
        <taxon>Cephus</taxon>
    </lineage>
</organism>
<dbReference type="KEGG" id="ccin:107263727"/>
<feature type="region of interest" description="Disordered" evidence="4">
    <location>
        <begin position="188"/>
        <end position="228"/>
    </location>
</feature>
<feature type="region of interest" description="Disordered" evidence="4">
    <location>
        <begin position="349"/>
        <end position="374"/>
    </location>
</feature>
<dbReference type="GeneID" id="107263727"/>
<dbReference type="InterPro" id="IPR036770">
    <property type="entry name" value="Ankyrin_rpt-contain_sf"/>
</dbReference>
<dbReference type="GO" id="GO:0005634">
    <property type="term" value="C:nucleus"/>
    <property type="evidence" value="ECO:0007669"/>
    <property type="project" value="TreeGrafter"/>
</dbReference>
<evidence type="ECO:0000256" key="1">
    <source>
        <dbReference type="ARBA" id="ARBA00022737"/>
    </source>
</evidence>
<dbReference type="Proteomes" id="UP000694920">
    <property type="component" value="Unplaced"/>
</dbReference>
<feature type="compositionally biased region" description="Acidic residues" evidence="4">
    <location>
        <begin position="200"/>
        <end position="212"/>
    </location>
</feature>
<dbReference type="SUPFAM" id="SSF48403">
    <property type="entry name" value="Ankyrin repeat"/>
    <property type="match status" value="1"/>
</dbReference>
<dbReference type="Pfam" id="PF12796">
    <property type="entry name" value="Ank_2"/>
    <property type="match status" value="1"/>
</dbReference>
<dbReference type="GO" id="GO:0010468">
    <property type="term" value="P:regulation of gene expression"/>
    <property type="evidence" value="ECO:0007669"/>
    <property type="project" value="TreeGrafter"/>
</dbReference>
<dbReference type="PANTHER" id="PTHR24124">
    <property type="entry name" value="ANKYRIN REPEAT FAMILY A"/>
    <property type="match status" value="1"/>
</dbReference>
<evidence type="ECO:0000256" key="3">
    <source>
        <dbReference type="PROSITE-ProRule" id="PRU00023"/>
    </source>
</evidence>
<dbReference type="AlphaFoldDB" id="A0AAJ7BIA8"/>
<dbReference type="RefSeq" id="XP_015586717.1">
    <property type="nucleotide sequence ID" value="XM_015731231.2"/>
</dbReference>
<feature type="region of interest" description="Disordered" evidence="4">
    <location>
        <begin position="34"/>
        <end position="54"/>
    </location>
</feature>
<reference evidence="6" key="1">
    <citation type="submission" date="2025-08" db="UniProtKB">
        <authorList>
            <consortium name="RefSeq"/>
        </authorList>
    </citation>
    <scope>IDENTIFICATION</scope>
</reference>
<feature type="compositionally biased region" description="Polar residues" evidence="4">
    <location>
        <begin position="41"/>
        <end position="54"/>
    </location>
</feature>